<feature type="compositionally biased region" description="Basic residues" evidence="8">
    <location>
        <begin position="272"/>
        <end position="289"/>
    </location>
</feature>
<accession>A0A8S1F5J2</accession>
<dbReference type="PANTHER" id="PTHR13289">
    <property type="entry name" value="PROTEIN PHOSPHATASE 1-BINDING PROTEIN BIFOCAL"/>
    <property type="match status" value="1"/>
</dbReference>
<evidence type="ECO:0000256" key="6">
    <source>
        <dbReference type="ARBA" id="ARBA00023136"/>
    </source>
</evidence>
<evidence type="ECO:0000256" key="3">
    <source>
        <dbReference type="ARBA" id="ARBA00022692"/>
    </source>
</evidence>
<evidence type="ECO:0000256" key="5">
    <source>
        <dbReference type="ARBA" id="ARBA00022989"/>
    </source>
</evidence>
<feature type="compositionally biased region" description="Polar residues" evidence="8">
    <location>
        <begin position="736"/>
        <end position="745"/>
    </location>
</feature>
<evidence type="ECO:0000256" key="9">
    <source>
        <dbReference type="SAM" id="Phobius"/>
    </source>
</evidence>
<dbReference type="EMBL" id="CADEPM010000006">
    <property type="protein sequence ID" value="CAB3407742.1"/>
    <property type="molecule type" value="Genomic_DNA"/>
</dbReference>
<dbReference type="PANTHER" id="PTHR13289:SF6">
    <property type="entry name" value="MACOILIN"/>
    <property type="match status" value="1"/>
</dbReference>
<evidence type="ECO:0000256" key="8">
    <source>
        <dbReference type="SAM" id="MobiDB-lite"/>
    </source>
</evidence>
<comment type="subcellular location">
    <subcellularLocation>
        <location evidence="1">Nucleus membrane</location>
        <topology evidence="1">Multi-pass membrane protein</topology>
    </subcellularLocation>
    <subcellularLocation>
        <location evidence="2">Rough endoplasmic reticulum membrane</location>
        <topology evidence="2">Multi-pass membrane protein</topology>
    </subcellularLocation>
</comment>
<dbReference type="AlphaFoldDB" id="A0A8S1F5J2"/>
<feature type="transmembrane region" description="Helical" evidence="9">
    <location>
        <begin position="74"/>
        <end position="99"/>
    </location>
</feature>
<gene>
    <name evidence="10" type="ORF">CBOVIS_LOCUS9621</name>
</gene>
<keyword evidence="3 9" id="KW-0812">Transmembrane</keyword>
<dbReference type="GO" id="GO:0030867">
    <property type="term" value="C:rough endoplasmic reticulum membrane"/>
    <property type="evidence" value="ECO:0007669"/>
    <property type="project" value="UniProtKB-SubCell"/>
</dbReference>
<dbReference type="GO" id="GO:0008017">
    <property type="term" value="F:microtubule binding"/>
    <property type="evidence" value="ECO:0007669"/>
    <property type="project" value="TreeGrafter"/>
</dbReference>
<feature type="transmembrane region" description="Helical" evidence="9">
    <location>
        <begin position="120"/>
        <end position="137"/>
    </location>
</feature>
<evidence type="ECO:0000313" key="11">
    <source>
        <dbReference type="Proteomes" id="UP000494206"/>
    </source>
</evidence>
<keyword evidence="5 9" id="KW-1133">Transmembrane helix</keyword>
<keyword evidence="11" id="KW-1185">Reference proteome</keyword>
<dbReference type="OrthoDB" id="10071111at2759"/>
<feature type="transmembrane region" description="Helical" evidence="9">
    <location>
        <begin position="343"/>
        <end position="363"/>
    </location>
</feature>
<evidence type="ECO:0000256" key="4">
    <source>
        <dbReference type="ARBA" id="ARBA00022824"/>
    </source>
</evidence>
<dbReference type="Pfam" id="PF09726">
    <property type="entry name" value="Macoilin"/>
    <property type="match status" value="2"/>
</dbReference>
<feature type="region of interest" description="Disordered" evidence="8">
    <location>
        <begin position="263"/>
        <end position="298"/>
    </location>
</feature>
<reference evidence="10 11" key="1">
    <citation type="submission" date="2020-04" db="EMBL/GenBank/DDBJ databases">
        <authorList>
            <person name="Laetsch R D."/>
            <person name="Stevens L."/>
            <person name="Kumar S."/>
            <person name="Blaxter L. M."/>
        </authorList>
    </citation>
    <scope>NUCLEOTIDE SEQUENCE [LARGE SCALE GENOMIC DNA]</scope>
</reference>
<feature type="region of interest" description="Disordered" evidence="8">
    <location>
        <begin position="680"/>
        <end position="752"/>
    </location>
</feature>
<keyword evidence="6 9" id="KW-0472">Membrane</keyword>
<keyword evidence="7" id="KW-0539">Nucleus</keyword>
<sequence>MPIAYIRLGFMWLTIVSVDAFFGFRIELLWPVWLILRAAYESMNKSNYTAATTANQNNAKFSAFFVCITATSDLIFYLFVPVRILVLLATTYVWINVLWQTHGGYVRTFNALISNERSHSYLVVAFSAFVILFEFLMRARCDQILNLNRDQALQAYLPSGVPTFIPISICAFFGAHGVGYPVVLVTFSLKYYFKEWQIRRKQGEVAIKNENLNRLLIEALPADYEGPKDYSVLPCIDEDPYLFETSSTASSQPMAITAPYPNGSTPIQSTSSHKKNGYNKNREGKRSKKNGFTPPIEHAKKKDKRMYELDDYSDGEECGNGGGGGSSYEFATRNERPRGGGVWFVRFAGILTSWLCHLIGGFVHRPQLSPPRPMITERRSYNAIETIAANDEDEEDQQKMNGRIEAKSRSNTLPSNGRHQKKSASSCVKPAKSDKTSNSNGYIRSSSAAIRDSSRDTNTSNELEVQNLSRELDMMRAELSSKRNLEEDMKLQISMLESSESRLTQTISHLRMRIDQMESKCNTLEKHREADKSSLEQSEHKYAQLMIRKSELEQALILERKARNEDTGKKMDLAEHQREKERQLEKEVDRLRLELKSKEETNMSMEAELSSLRNYKEDNDIDAINMELRIQKDKSSHLESSLASENRLKQELFRALGDAKAHNKTLEKRIQELEADLRARPIAASIEPNDDTTNSDQSSPTQHSAVGSPVPSPKTPLSINVNTRLSPYNDKMSPIGPSSQLSNPSTPAPPTYQMAVQLPKSAAENFAYQSRQATYNQFQTHASTGEHLLFDVPPPPPPSATTTTASTCASITSHDLLASRMGKFGAPSNPARSN</sequence>
<dbReference type="Proteomes" id="UP000494206">
    <property type="component" value="Unassembled WGS sequence"/>
</dbReference>
<protein>
    <recommendedName>
        <fullName evidence="12">Macoilin</fullName>
    </recommendedName>
</protein>
<evidence type="ECO:0000256" key="1">
    <source>
        <dbReference type="ARBA" id="ARBA00004232"/>
    </source>
</evidence>
<feature type="region of interest" description="Disordered" evidence="8">
    <location>
        <begin position="386"/>
        <end position="465"/>
    </location>
</feature>
<evidence type="ECO:0000256" key="2">
    <source>
        <dbReference type="ARBA" id="ARBA00004269"/>
    </source>
</evidence>
<dbReference type="InterPro" id="IPR019130">
    <property type="entry name" value="Macoilin"/>
</dbReference>
<feature type="compositionally biased region" description="Polar residues" evidence="8">
    <location>
        <begin position="715"/>
        <end position="726"/>
    </location>
</feature>
<dbReference type="GO" id="GO:0023041">
    <property type="term" value="P:neuronal signal transduction"/>
    <property type="evidence" value="ECO:0007669"/>
    <property type="project" value="InterPro"/>
</dbReference>
<evidence type="ECO:0000256" key="7">
    <source>
        <dbReference type="ARBA" id="ARBA00023242"/>
    </source>
</evidence>
<proteinExistence type="predicted"/>
<feature type="transmembrane region" description="Helical" evidence="9">
    <location>
        <begin position="164"/>
        <end position="193"/>
    </location>
</feature>
<keyword evidence="4" id="KW-0256">Endoplasmic reticulum</keyword>
<evidence type="ECO:0008006" key="12">
    <source>
        <dbReference type="Google" id="ProtNLM"/>
    </source>
</evidence>
<dbReference type="GO" id="GO:0006935">
    <property type="term" value="P:chemotaxis"/>
    <property type="evidence" value="ECO:0007669"/>
    <property type="project" value="TreeGrafter"/>
</dbReference>
<organism evidence="10 11">
    <name type="scientific">Caenorhabditis bovis</name>
    <dbReference type="NCBI Taxonomy" id="2654633"/>
    <lineage>
        <taxon>Eukaryota</taxon>
        <taxon>Metazoa</taxon>
        <taxon>Ecdysozoa</taxon>
        <taxon>Nematoda</taxon>
        <taxon>Chromadorea</taxon>
        <taxon>Rhabditida</taxon>
        <taxon>Rhabditina</taxon>
        <taxon>Rhabditomorpha</taxon>
        <taxon>Rhabditoidea</taxon>
        <taxon>Rhabditidae</taxon>
        <taxon>Peloderinae</taxon>
        <taxon>Caenorhabditis</taxon>
    </lineage>
</organism>
<comment type="caution">
    <text evidence="10">The sequence shown here is derived from an EMBL/GenBank/DDBJ whole genome shotgun (WGS) entry which is preliminary data.</text>
</comment>
<dbReference type="GO" id="GO:0031965">
    <property type="term" value="C:nuclear membrane"/>
    <property type="evidence" value="ECO:0007669"/>
    <property type="project" value="UniProtKB-SubCell"/>
</dbReference>
<evidence type="ECO:0000313" key="10">
    <source>
        <dbReference type="EMBL" id="CAB3407742.1"/>
    </source>
</evidence>
<feature type="compositionally biased region" description="Polar residues" evidence="8">
    <location>
        <begin position="691"/>
        <end position="705"/>
    </location>
</feature>
<feature type="transmembrane region" description="Helical" evidence="9">
    <location>
        <begin position="12"/>
        <end position="36"/>
    </location>
</feature>
<name>A0A8S1F5J2_9PELO</name>